<dbReference type="InterPro" id="IPR003593">
    <property type="entry name" value="AAA+_ATPase"/>
</dbReference>
<dbReference type="InterPro" id="IPR027417">
    <property type="entry name" value="P-loop_NTPase"/>
</dbReference>
<evidence type="ECO:0000259" key="9">
    <source>
        <dbReference type="PROSITE" id="PS50929"/>
    </source>
</evidence>
<dbReference type="PROSITE" id="PS50893">
    <property type="entry name" value="ABC_TRANSPORTER_2"/>
    <property type="match status" value="1"/>
</dbReference>
<dbReference type="Gene3D" id="1.20.1560.10">
    <property type="entry name" value="ABC transporter type 1, transmembrane domain"/>
    <property type="match status" value="1"/>
</dbReference>
<dbReference type="InterPro" id="IPR003439">
    <property type="entry name" value="ABC_transporter-like_ATP-bd"/>
</dbReference>
<dbReference type="CDD" id="cd07346">
    <property type="entry name" value="ABC_6TM_exporters"/>
    <property type="match status" value="1"/>
</dbReference>
<dbReference type="InterPro" id="IPR039421">
    <property type="entry name" value="Type_1_exporter"/>
</dbReference>
<dbReference type="PROSITE" id="PS50929">
    <property type="entry name" value="ABC_TM1F"/>
    <property type="match status" value="1"/>
</dbReference>
<dbReference type="Proteomes" id="UP000265882">
    <property type="component" value="Unassembled WGS sequence"/>
</dbReference>
<keyword evidence="5 7" id="KW-1133">Transmembrane helix</keyword>
<dbReference type="AlphaFoldDB" id="A0A3A4P620"/>
<feature type="domain" description="ABC transporter" evidence="8">
    <location>
        <begin position="344"/>
        <end position="578"/>
    </location>
</feature>
<dbReference type="InterPro" id="IPR011527">
    <property type="entry name" value="ABC1_TM_dom"/>
</dbReference>
<keyword evidence="4 10" id="KW-0067">ATP-binding</keyword>
<dbReference type="InterPro" id="IPR036640">
    <property type="entry name" value="ABC1_TM_sf"/>
</dbReference>
<dbReference type="PANTHER" id="PTHR43394:SF1">
    <property type="entry name" value="ATP-BINDING CASSETTE SUB-FAMILY B MEMBER 10, MITOCHONDRIAL"/>
    <property type="match status" value="1"/>
</dbReference>
<evidence type="ECO:0000256" key="1">
    <source>
        <dbReference type="ARBA" id="ARBA00004651"/>
    </source>
</evidence>
<dbReference type="SUPFAM" id="SSF90123">
    <property type="entry name" value="ABC transporter transmembrane region"/>
    <property type="match status" value="1"/>
</dbReference>
<sequence>MKIEDSKSGGYALAKRTLPFVRPYRVGVLGAIFLTVLTSSMDAAEPLLMKVLFDSFAVKHLNMLLGAAGGLIALGMSRQAIGGLLSVIMWYVHMGVNVNIQKAVVERLYSLPLSFFRNENAGGIITKMNQSIAGYLAALSEITTKVLPNILYLLFSLISMCVLDWRLFLLALVFAPLPSLIGVWASTEQTQREKKLLVRWAQVYSRFYEALSGIAVVKSFAKEHEEMLNFIGRVRDTNRIVMKGVIRDNTIGSTNNLIVTFSRVLVAAVGGYMVIQGKTTVGTVVAFISYMGGLYGPVQGLTGTYQILRKASVFLKSIFGILDAPDPLKDEPDAIAISKIRGEIQFSNVSFSYNGTQPVLSDISFHVHPGETIGLIGPSGSGKTTIISLLQRFENPVSGEILVDGINVKSLRIGSLRSQIGFVLQDNILFNTTIRDNIAYGRPDASTEEIEKVAVAANAHDFIMSLPKGYDTLVGEGGKCFSMGQRQRIAIARALLKDPPIIILDEATSALDIECESLVQEALNRLMQGRTVIVIAHRLQTVVNANRIMVLREGRIVEAGSHSELITADSYYASLIKKQNGGWQQSETSPIQLDKMPVTQMPVDISVCN</sequence>
<comment type="subcellular location">
    <subcellularLocation>
        <location evidence="1">Cell membrane</location>
        <topology evidence="1">Multi-pass membrane protein</topology>
    </subcellularLocation>
</comment>
<evidence type="ECO:0000256" key="2">
    <source>
        <dbReference type="ARBA" id="ARBA00022692"/>
    </source>
</evidence>
<dbReference type="Pfam" id="PF00005">
    <property type="entry name" value="ABC_tran"/>
    <property type="match status" value="1"/>
</dbReference>
<dbReference type="PANTHER" id="PTHR43394">
    <property type="entry name" value="ATP-DEPENDENT PERMEASE MDL1, MITOCHONDRIAL"/>
    <property type="match status" value="1"/>
</dbReference>
<comment type="caution">
    <text evidence="10">The sequence shown here is derived from an EMBL/GenBank/DDBJ whole genome shotgun (WGS) entry which is preliminary data.</text>
</comment>
<dbReference type="EMBL" id="QZKU01000047">
    <property type="protein sequence ID" value="RJP23311.1"/>
    <property type="molecule type" value="Genomic_DNA"/>
</dbReference>
<dbReference type="Gene3D" id="3.40.50.300">
    <property type="entry name" value="P-loop containing nucleotide triphosphate hydrolases"/>
    <property type="match status" value="1"/>
</dbReference>
<feature type="transmembrane region" description="Helical" evidence="7">
    <location>
        <begin position="132"/>
        <end position="155"/>
    </location>
</feature>
<evidence type="ECO:0000256" key="7">
    <source>
        <dbReference type="SAM" id="Phobius"/>
    </source>
</evidence>
<evidence type="ECO:0000313" key="10">
    <source>
        <dbReference type="EMBL" id="RJP23311.1"/>
    </source>
</evidence>
<dbReference type="GO" id="GO:0005524">
    <property type="term" value="F:ATP binding"/>
    <property type="evidence" value="ECO:0007669"/>
    <property type="project" value="UniProtKB-KW"/>
</dbReference>
<reference evidence="10 11" key="1">
    <citation type="journal article" date="2017" name="ISME J.">
        <title>Energy and carbon metabolisms in a deep terrestrial subsurface fluid microbial community.</title>
        <authorList>
            <person name="Momper L."/>
            <person name="Jungbluth S.P."/>
            <person name="Lee M.D."/>
            <person name="Amend J.P."/>
        </authorList>
    </citation>
    <scope>NUCLEOTIDE SEQUENCE [LARGE SCALE GENOMIC DNA]</scope>
    <source>
        <strain evidence="10">SURF_5</strain>
    </source>
</reference>
<dbReference type="GO" id="GO:0015421">
    <property type="term" value="F:ABC-type oligopeptide transporter activity"/>
    <property type="evidence" value="ECO:0007669"/>
    <property type="project" value="TreeGrafter"/>
</dbReference>
<dbReference type="SUPFAM" id="SSF52540">
    <property type="entry name" value="P-loop containing nucleoside triphosphate hydrolases"/>
    <property type="match status" value="1"/>
</dbReference>
<dbReference type="GO" id="GO:0016887">
    <property type="term" value="F:ATP hydrolysis activity"/>
    <property type="evidence" value="ECO:0007669"/>
    <property type="project" value="InterPro"/>
</dbReference>
<dbReference type="GO" id="GO:0005886">
    <property type="term" value="C:plasma membrane"/>
    <property type="evidence" value="ECO:0007669"/>
    <property type="project" value="UniProtKB-SubCell"/>
</dbReference>
<evidence type="ECO:0000313" key="11">
    <source>
        <dbReference type="Proteomes" id="UP000265882"/>
    </source>
</evidence>
<evidence type="ECO:0000256" key="4">
    <source>
        <dbReference type="ARBA" id="ARBA00022840"/>
    </source>
</evidence>
<feature type="transmembrane region" description="Helical" evidence="7">
    <location>
        <begin position="167"/>
        <end position="185"/>
    </location>
</feature>
<evidence type="ECO:0000256" key="6">
    <source>
        <dbReference type="ARBA" id="ARBA00023136"/>
    </source>
</evidence>
<evidence type="ECO:0000259" key="8">
    <source>
        <dbReference type="PROSITE" id="PS50893"/>
    </source>
</evidence>
<feature type="domain" description="ABC transmembrane type-1" evidence="9">
    <location>
        <begin position="29"/>
        <end position="310"/>
    </location>
</feature>
<feature type="transmembrane region" description="Helical" evidence="7">
    <location>
        <begin position="64"/>
        <end position="92"/>
    </location>
</feature>
<gene>
    <name evidence="10" type="ORF">C4520_06590</name>
</gene>
<protein>
    <submittedName>
        <fullName evidence="10">ABC transporter ATP-binding protein</fullName>
    </submittedName>
</protein>
<evidence type="ECO:0000256" key="5">
    <source>
        <dbReference type="ARBA" id="ARBA00022989"/>
    </source>
</evidence>
<organism evidence="10 11">
    <name type="scientific">Abyssobacteria bacterium (strain SURF_5)</name>
    <dbReference type="NCBI Taxonomy" id="2093360"/>
    <lineage>
        <taxon>Bacteria</taxon>
        <taxon>Pseudomonadati</taxon>
        <taxon>Candidatus Hydrogenedentota</taxon>
        <taxon>Candidatus Abyssobacteria</taxon>
    </lineage>
</organism>
<proteinExistence type="predicted"/>
<accession>A0A3A4P620</accession>
<evidence type="ECO:0000256" key="3">
    <source>
        <dbReference type="ARBA" id="ARBA00022741"/>
    </source>
</evidence>
<feature type="transmembrane region" description="Helical" evidence="7">
    <location>
        <begin position="24"/>
        <end position="44"/>
    </location>
</feature>
<keyword evidence="6 7" id="KW-0472">Membrane</keyword>
<keyword evidence="2 7" id="KW-0812">Transmembrane</keyword>
<name>A0A3A4P620_ABYX5</name>
<dbReference type="Pfam" id="PF00664">
    <property type="entry name" value="ABC_membrane"/>
    <property type="match status" value="1"/>
</dbReference>
<keyword evidence="3" id="KW-0547">Nucleotide-binding</keyword>
<dbReference type="FunFam" id="3.40.50.300:FF:000218">
    <property type="entry name" value="Multidrug ABC transporter ATP-binding protein"/>
    <property type="match status" value="1"/>
</dbReference>
<dbReference type="SMART" id="SM00382">
    <property type="entry name" value="AAA"/>
    <property type="match status" value="1"/>
</dbReference>